<evidence type="ECO:0000313" key="1">
    <source>
        <dbReference type="EMBL" id="CCD56659.1"/>
    </source>
</evidence>
<sequence>MLCATQVAVRRVHELDPISTSKDLRQSGFFRSSAHLFICSSVRIFSSVLIGKESPTISLLFSVLPASNHPEPGGSTGTNTLWLGRLTAHWLHILNMKQPIVPWSLVHLKVKPPAVTNETLGP</sequence>
<gene>
    <name evidence="1" type="ORF">BofuT4_P144670.1</name>
</gene>
<evidence type="ECO:0000313" key="2">
    <source>
        <dbReference type="Proteomes" id="UP000008177"/>
    </source>
</evidence>
<name>G2YYG1_BOTF4</name>
<protein>
    <submittedName>
        <fullName evidence="1">Uncharacterized protein</fullName>
    </submittedName>
</protein>
<dbReference type="AlphaFoldDB" id="G2YYG1"/>
<dbReference type="EMBL" id="FQ790361">
    <property type="protein sequence ID" value="CCD56659.1"/>
    <property type="molecule type" value="Genomic_DNA"/>
</dbReference>
<dbReference type="HOGENOM" id="CLU_2026367_0_0_1"/>
<dbReference type="InParanoid" id="G2YYG1"/>
<proteinExistence type="predicted"/>
<dbReference type="Proteomes" id="UP000008177">
    <property type="component" value="Unplaced contigs"/>
</dbReference>
<organism evidence="1 2">
    <name type="scientific">Botryotinia fuckeliana (strain T4)</name>
    <name type="common">Noble rot fungus</name>
    <name type="synonym">Botrytis cinerea</name>
    <dbReference type="NCBI Taxonomy" id="999810"/>
    <lineage>
        <taxon>Eukaryota</taxon>
        <taxon>Fungi</taxon>
        <taxon>Dikarya</taxon>
        <taxon>Ascomycota</taxon>
        <taxon>Pezizomycotina</taxon>
        <taxon>Leotiomycetes</taxon>
        <taxon>Helotiales</taxon>
        <taxon>Sclerotiniaceae</taxon>
        <taxon>Botrytis</taxon>
    </lineage>
</organism>
<accession>G2YYG1</accession>
<reference evidence="2" key="1">
    <citation type="journal article" date="2011" name="PLoS Genet.">
        <title>Genomic analysis of the necrotrophic fungal pathogens Sclerotinia sclerotiorum and Botrytis cinerea.</title>
        <authorList>
            <person name="Amselem J."/>
            <person name="Cuomo C.A."/>
            <person name="van Kan J.A."/>
            <person name="Viaud M."/>
            <person name="Benito E.P."/>
            <person name="Couloux A."/>
            <person name="Coutinho P.M."/>
            <person name="de Vries R.P."/>
            <person name="Dyer P.S."/>
            <person name="Fillinger S."/>
            <person name="Fournier E."/>
            <person name="Gout L."/>
            <person name="Hahn M."/>
            <person name="Kohn L."/>
            <person name="Lapalu N."/>
            <person name="Plummer K.M."/>
            <person name="Pradier J.M."/>
            <person name="Quevillon E."/>
            <person name="Sharon A."/>
            <person name="Simon A."/>
            <person name="ten Have A."/>
            <person name="Tudzynski B."/>
            <person name="Tudzynski P."/>
            <person name="Wincker P."/>
            <person name="Andrew M."/>
            <person name="Anthouard V."/>
            <person name="Beever R.E."/>
            <person name="Beffa R."/>
            <person name="Benoit I."/>
            <person name="Bouzid O."/>
            <person name="Brault B."/>
            <person name="Chen Z."/>
            <person name="Choquer M."/>
            <person name="Collemare J."/>
            <person name="Cotton P."/>
            <person name="Danchin E.G."/>
            <person name="Da Silva C."/>
            <person name="Gautier A."/>
            <person name="Giraud C."/>
            <person name="Giraud T."/>
            <person name="Gonzalez C."/>
            <person name="Grossetete S."/>
            <person name="Guldener U."/>
            <person name="Henrissat B."/>
            <person name="Howlett B.J."/>
            <person name="Kodira C."/>
            <person name="Kretschmer M."/>
            <person name="Lappartient A."/>
            <person name="Leroch M."/>
            <person name="Levis C."/>
            <person name="Mauceli E."/>
            <person name="Neuveglise C."/>
            <person name="Oeser B."/>
            <person name="Pearson M."/>
            <person name="Poulain J."/>
            <person name="Poussereau N."/>
            <person name="Quesneville H."/>
            <person name="Rascle C."/>
            <person name="Schumacher J."/>
            <person name="Segurens B."/>
            <person name="Sexton A."/>
            <person name="Silva E."/>
            <person name="Sirven C."/>
            <person name="Soanes D.M."/>
            <person name="Talbot N.J."/>
            <person name="Templeton M."/>
            <person name="Yandava C."/>
            <person name="Yarden O."/>
            <person name="Zeng Q."/>
            <person name="Rollins J.A."/>
            <person name="Lebrun M.H."/>
            <person name="Dickman M."/>
        </authorList>
    </citation>
    <scope>NUCLEOTIDE SEQUENCE [LARGE SCALE GENOMIC DNA]</scope>
    <source>
        <strain evidence="2">T4</strain>
    </source>
</reference>